<name>A0ABP1G9A3_9CHLO</name>
<gene>
    <name evidence="4" type="primary">g11992</name>
    <name evidence="4" type="ORF">VP750_LOCUS10702</name>
</gene>
<comment type="caution">
    <text evidence="4">The sequence shown here is derived from an EMBL/GenBank/DDBJ whole genome shotgun (WGS) entry which is preliminary data.</text>
</comment>
<evidence type="ECO:0000313" key="5">
    <source>
        <dbReference type="Proteomes" id="UP001497392"/>
    </source>
</evidence>
<dbReference type="Pfam" id="PF14746">
    <property type="entry name" value="WASH-7_C"/>
    <property type="match status" value="1"/>
</dbReference>
<dbReference type="InterPro" id="IPR027307">
    <property type="entry name" value="WASH7"/>
</dbReference>
<dbReference type="InterPro" id="IPR028282">
    <property type="entry name" value="WASH-7_central"/>
</dbReference>
<feature type="domain" description="WASH complex subunit 7 C-terminal" evidence="3">
    <location>
        <begin position="988"/>
        <end position="1179"/>
    </location>
</feature>
<sequence>MSQVAEEQDPAVDVEEQFESSRRFLDEWLTQLRDPGCCRDHNATASQHTFQACHVGVMPVEQDNPMGLLQTPNTAFTKLSTLLVYLVNDVDRHASQIEQQLFPSLQMFGEETGAAGAESGEGALQIALARLLPALLTAQAQLAKLEAAAGNLLGQLGALCAEQLRKATILQGVYARTAFQGLARALGTMVRLDCLAAQNAHLPHAFAMFKRLLASNSSGAATPRTETGGKPAALHDTITALEERFASRGLFRRFISAHSARGSRAQEACGLPSFLNATAGHIKHEVLGAMTRLDSYQERPRDRGDLADVLALAVLYSRLCSDDAPFDRKAMRLVLDIHQREPVLPVFSDAVLHTAAFLSQNLPPTLDTIVPPTYVRQAVALRETQLRKLVDDLDSFVHSSALTTAAWLAQIDALIFPQRSQEASVTRLAGALLRGLHLAASLKARARLVIQLHSLQKASLSRSCLCHLSHLLTLIKGLQDAMQRQHVAIAEASPPTITHMKSGAQGLLAATSASLRAAQKRAQTERPRLQSRARRDKLQAALSDAQTAAAAAQQLMHGPVRKVVFLALRMSIDALEATEQVAAPDLERLHDTLYALESLTYFQRSLAEATDCSFLYFNLEVLDAVLSEACTRPEEARKLPYILAAFSDAHSLFSTSSDSSGPSHEAYDNELLARIEKGLLQWLCQQVESDLRLHLHAAQEPGLSLNSASSALRSMLPLIKLAPIRLHTRVLCISEYVERYLESSFYNHAALTPADWSTYCQLASLAHERLGLHVPTPALPEHKLSEGVDILQLVRSVRRFAQQFAYDLPGQQFVERVAAAREVKHLRTLGMERVAAAIHVHGMGLADNAVNVTYQFLARKVTMLSQFLLQDTVRARLGKEAFDFGEGRSAGSNAPYAMEAAQRLTADFGRLGSAPDGLPYLDHLRHLLTEVGNAMGLVRLMQAGSAQYLASALRQVPGSSSLPDQAPARFTEAVAGSSAWPASEAHVAAAKQLDSCLEDLQARSLHGAEYMTMLVQVFAREMGGPSHSHLSTFHVLVPALTLNMVEASLLAKEALGRQWRIGSPDASYTDDGFALGLAYILQVLQQTTEYDALQWAAAVKQYYQEERRLIAAAAEQATRASAERAGIGQWLSGLVLREGKEESLAAEKENAALLLTKADRCDAEHQLLSDTLACARACFCHA</sequence>
<protein>
    <submittedName>
        <fullName evidence="4">G11992 protein</fullName>
    </submittedName>
</protein>
<dbReference type="InterPro" id="IPR028283">
    <property type="entry name" value="WASH-7_C"/>
</dbReference>
<feature type="domain" description="WASH complex subunit 7 central" evidence="1">
    <location>
        <begin position="614"/>
        <end position="957"/>
    </location>
</feature>
<dbReference type="PANTHER" id="PTHR31409:SF0">
    <property type="entry name" value="WASH COMPLEX SUBUNIT 4"/>
    <property type="match status" value="1"/>
</dbReference>
<accession>A0ABP1G9A3</accession>
<evidence type="ECO:0000313" key="4">
    <source>
        <dbReference type="EMBL" id="CAL5228796.1"/>
    </source>
</evidence>
<feature type="domain" description="WASH complex subunit 4 N-terminal" evidence="2">
    <location>
        <begin position="25"/>
        <end position="613"/>
    </location>
</feature>
<dbReference type="Pfam" id="PF14744">
    <property type="entry name" value="WASH-7_mid"/>
    <property type="match status" value="1"/>
</dbReference>
<dbReference type="InterPro" id="IPR028191">
    <property type="entry name" value="WASH-4_N"/>
</dbReference>
<evidence type="ECO:0000259" key="2">
    <source>
        <dbReference type="Pfam" id="PF14745"/>
    </source>
</evidence>
<dbReference type="PANTHER" id="PTHR31409">
    <property type="entry name" value="WASH COMPLEX SUBUNIT 4"/>
    <property type="match status" value="1"/>
</dbReference>
<proteinExistence type="predicted"/>
<dbReference type="Pfam" id="PF14745">
    <property type="entry name" value="WASH-4_N"/>
    <property type="match status" value="1"/>
</dbReference>
<reference evidence="4 5" key="1">
    <citation type="submission" date="2024-06" db="EMBL/GenBank/DDBJ databases">
        <authorList>
            <person name="Kraege A."/>
            <person name="Thomma B."/>
        </authorList>
    </citation>
    <scope>NUCLEOTIDE SEQUENCE [LARGE SCALE GENOMIC DNA]</scope>
</reference>
<organism evidence="4 5">
    <name type="scientific">Coccomyxa viridis</name>
    <dbReference type="NCBI Taxonomy" id="1274662"/>
    <lineage>
        <taxon>Eukaryota</taxon>
        <taxon>Viridiplantae</taxon>
        <taxon>Chlorophyta</taxon>
        <taxon>core chlorophytes</taxon>
        <taxon>Trebouxiophyceae</taxon>
        <taxon>Trebouxiophyceae incertae sedis</taxon>
        <taxon>Coccomyxaceae</taxon>
        <taxon>Coccomyxa</taxon>
    </lineage>
</organism>
<evidence type="ECO:0000259" key="1">
    <source>
        <dbReference type="Pfam" id="PF14744"/>
    </source>
</evidence>
<evidence type="ECO:0000259" key="3">
    <source>
        <dbReference type="Pfam" id="PF14746"/>
    </source>
</evidence>
<dbReference type="Proteomes" id="UP001497392">
    <property type="component" value="Unassembled WGS sequence"/>
</dbReference>
<dbReference type="EMBL" id="CAXHTA020000019">
    <property type="protein sequence ID" value="CAL5228796.1"/>
    <property type="molecule type" value="Genomic_DNA"/>
</dbReference>
<keyword evidence="5" id="KW-1185">Reference proteome</keyword>